<evidence type="ECO:0000313" key="1">
    <source>
        <dbReference type="EMBL" id="MBX65930.1"/>
    </source>
</evidence>
<sequence>MFYSCHLYIFYLQINL</sequence>
<organism evidence="1">
    <name type="scientific">Rhizophora mucronata</name>
    <name type="common">Asiatic mangrove</name>
    <dbReference type="NCBI Taxonomy" id="61149"/>
    <lineage>
        <taxon>Eukaryota</taxon>
        <taxon>Viridiplantae</taxon>
        <taxon>Streptophyta</taxon>
        <taxon>Embryophyta</taxon>
        <taxon>Tracheophyta</taxon>
        <taxon>Spermatophyta</taxon>
        <taxon>Magnoliopsida</taxon>
        <taxon>eudicotyledons</taxon>
        <taxon>Gunneridae</taxon>
        <taxon>Pentapetalae</taxon>
        <taxon>rosids</taxon>
        <taxon>fabids</taxon>
        <taxon>Malpighiales</taxon>
        <taxon>Rhizophoraceae</taxon>
        <taxon>Rhizophora</taxon>
    </lineage>
</organism>
<name>A0A2P2QFV4_RHIMU</name>
<protein>
    <submittedName>
        <fullName evidence="1">Uncharacterized protein</fullName>
    </submittedName>
</protein>
<dbReference type="EMBL" id="GGEC01085446">
    <property type="protein sequence ID" value="MBX65930.1"/>
    <property type="molecule type" value="Transcribed_RNA"/>
</dbReference>
<proteinExistence type="predicted"/>
<accession>A0A2P2QFV4</accession>
<dbReference type="AlphaFoldDB" id="A0A2P2QFV4"/>
<reference evidence="1" key="1">
    <citation type="submission" date="2018-02" db="EMBL/GenBank/DDBJ databases">
        <title>Rhizophora mucronata_Transcriptome.</title>
        <authorList>
            <person name="Meera S.P."/>
            <person name="Sreeshan A."/>
            <person name="Augustine A."/>
        </authorList>
    </citation>
    <scope>NUCLEOTIDE SEQUENCE</scope>
    <source>
        <tissue evidence="1">Leaf</tissue>
    </source>
</reference>